<dbReference type="Pfam" id="PF07691">
    <property type="entry name" value="PA14"/>
    <property type="match status" value="1"/>
</dbReference>
<dbReference type="Gene3D" id="3.40.50.1700">
    <property type="entry name" value="Glycoside hydrolase family 3 C-terminal domain"/>
    <property type="match status" value="1"/>
</dbReference>
<dbReference type="GO" id="GO:0008422">
    <property type="term" value="F:beta-glucosidase activity"/>
    <property type="evidence" value="ECO:0007669"/>
    <property type="project" value="UniProtKB-EC"/>
</dbReference>
<comment type="similarity">
    <text evidence="2 6">Belongs to the glycosyl hydrolase 3 family.</text>
</comment>
<protein>
    <recommendedName>
        <fullName evidence="3 6">beta-glucosidase</fullName>
        <ecNumber evidence="3 6">3.2.1.21</ecNumber>
    </recommendedName>
</protein>
<organism evidence="9 10">
    <name type="scientific">Tetrapyrgos nigripes</name>
    <dbReference type="NCBI Taxonomy" id="182062"/>
    <lineage>
        <taxon>Eukaryota</taxon>
        <taxon>Fungi</taxon>
        <taxon>Dikarya</taxon>
        <taxon>Basidiomycota</taxon>
        <taxon>Agaricomycotina</taxon>
        <taxon>Agaricomycetes</taxon>
        <taxon>Agaricomycetidae</taxon>
        <taxon>Agaricales</taxon>
        <taxon>Marasmiineae</taxon>
        <taxon>Marasmiaceae</taxon>
        <taxon>Tetrapyrgos</taxon>
    </lineage>
</organism>
<keyword evidence="10" id="KW-1185">Reference proteome</keyword>
<dbReference type="Gene3D" id="2.60.120.260">
    <property type="entry name" value="Galactose-binding domain-like"/>
    <property type="match status" value="1"/>
</dbReference>
<proteinExistence type="inferred from homology"/>
<evidence type="ECO:0000256" key="2">
    <source>
        <dbReference type="ARBA" id="ARBA00005336"/>
    </source>
</evidence>
<dbReference type="Gene3D" id="2.60.40.10">
    <property type="entry name" value="Immunoglobulins"/>
    <property type="match status" value="1"/>
</dbReference>
<evidence type="ECO:0000256" key="7">
    <source>
        <dbReference type="SAM" id="MobiDB-lite"/>
    </source>
</evidence>
<dbReference type="UniPathway" id="UPA00696"/>
<dbReference type="SUPFAM" id="SSF52279">
    <property type="entry name" value="Beta-D-glucan exohydrolase, C-terminal domain"/>
    <property type="match status" value="1"/>
</dbReference>
<dbReference type="Pfam" id="PF00933">
    <property type="entry name" value="Glyco_hydro_3"/>
    <property type="match status" value="1"/>
</dbReference>
<dbReference type="PANTHER" id="PTHR42715">
    <property type="entry name" value="BETA-GLUCOSIDASE"/>
    <property type="match status" value="1"/>
</dbReference>
<evidence type="ECO:0000313" key="10">
    <source>
        <dbReference type="Proteomes" id="UP000559256"/>
    </source>
</evidence>
<dbReference type="InterPro" id="IPR001764">
    <property type="entry name" value="Glyco_hydro_3_N"/>
</dbReference>
<keyword evidence="6" id="KW-0119">Carbohydrate metabolism</keyword>
<dbReference type="GO" id="GO:0000981">
    <property type="term" value="F:DNA-binding transcription factor activity, RNA polymerase II-specific"/>
    <property type="evidence" value="ECO:0007669"/>
    <property type="project" value="InterPro"/>
</dbReference>
<keyword evidence="5 6" id="KW-0326">Glycosidase</keyword>
<name>A0A8H5CVI6_9AGAR</name>
<dbReference type="InterPro" id="IPR050288">
    <property type="entry name" value="Cellulose_deg_GH3"/>
</dbReference>
<evidence type="ECO:0000256" key="3">
    <source>
        <dbReference type="ARBA" id="ARBA00012744"/>
    </source>
</evidence>
<dbReference type="GO" id="GO:0030245">
    <property type="term" value="P:cellulose catabolic process"/>
    <property type="evidence" value="ECO:0007669"/>
    <property type="project" value="UniProtKB-UniPathway"/>
</dbReference>
<reference evidence="9 10" key="1">
    <citation type="journal article" date="2020" name="ISME J.">
        <title>Uncovering the hidden diversity of litter-decomposition mechanisms in mushroom-forming fungi.</title>
        <authorList>
            <person name="Floudas D."/>
            <person name="Bentzer J."/>
            <person name="Ahren D."/>
            <person name="Johansson T."/>
            <person name="Persson P."/>
            <person name="Tunlid A."/>
        </authorList>
    </citation>
    <scope>NUCLEOTIDE SEQUENCE [LARGE SCALE GENOMIC DNA]</scope>
    <source>
        <strain evidence="9 10">CBS 291.85</strain>
    </source>
</reference>
<dbReference type="InterPro" id="IPR001138">
    <property type="entry name" value="Zn2Cys6_DnaBD"/>
</dbReference>
<sequence length="1449" mass="159619">MTNKCDGGRPECSNCKRAPARFGVCSYSGENQEREQSDRGGSSADDNPVFLHNPYGEGHGGSATTDIPSIQTLEEILSDPQLRQTLLSGFLEYSADVGFFLDEEEFFNSVMTLNTSHPATPTVPALVSIVFLIASHFTPYPQIASLEPVLLRKAKEQRSHLLLGIDNNRPRWTVLQNIQTHVLFAQYFIVTGCNAEGKDSLANAVSLLLSARMHRIGSEEQPAFVASGPTEGSSQASKEYSQSISAFWTVLSLNSCWTAVETEDSKTHFPYWMPEFRVDTPWPQVPLAVSSGSTIQKFLVHVPDNGNSAKALHAKACILLEQASQVGTRYDPNTALDTSSHRDFRSILDNLLSLTTHFIAELPRIPSNQQAEHGVHGPLSSSTKRQLLVIHTLARMALIRIYSISELINYSDPNQTAAAYHGQVEAAKDAASMIPSADLQQTTFMNPIMAVIWSSMAHILFTSSRQSGEQSAQHNFGFIQTDLHHAFKIILDALSVLSAHSLAMRASTYEYPTPPPVANLFPSWWHGYKSAEDGVGRVQGLKRVSSGDARKYAFYALKRGPISMAPSDFAKANIDEVVEKLTMEEAISLIAGVGFWHTASVERLGIPAVKTSDGPNGIRGNHFFMSTPAKCLPSATALGATFDTELIEIVGRDLLGPEAKAKAASILLGPTCNIQRNPLGGRSFESFSEDPYLSGMIAAAYVKGVQTAGIGVAIKHFVGNDKENDRMAYDSIMSERALREIYLMPFMLAEKYVKPWSYMTAYNRVNGTHVSEHPCILQRILRGEWGFQGMTMSDWFGIYSIDHSINAGLDLEMPGTNKWRTLDLVSRSIGSRKVTLRTVKERARKVLELVKRCAQECPEILDGDGIERTLKDPAHERLMHQVATQSIVLLKNETELLPLKPQDLKKIAIVGGNAQAVVLSGGGSAALKPSYFISPYQGIVDCLKQSNPDVQIDFCEGARTYMNLPTLETMLTVEKDGQKEGWTVRWFKHKSDESMVSLDEPLAGQDRFVDETRIFISTSYPAELTRRWTLKLQGWLKPQEKDVEWEFGLTSAGRAKLFIDGALVIDNWTTQRRGDAFFGQGSQEDKGVFTLKAGVAHEVEVVYCNVRAPAPEDGDPDELVMDSNPGVRLGGAPVVDSDTLMDQAVSIAKEADAVIAVVGLNADWETEGYDRTTLALPGRTDELVEKVVAANKSTVVVVQSGSSVVTPWASSVPSIVHAWYLGNETGAAIADVLFGKCRHVVIRHGKVNPSGKMSLTFPKRMEDLPTYGHFGSEGGKVRYAENLYVGYRHYHHLKIAPEFPFGHGLSYTTFSLSSLVLSTPIISHEAKEFQVKATLKIKNTGTIPGSEVVQFYVGLPPNAEEKEISHPLWQLRAFTKVKDLKPGEEREVGVTLDKYAVSWWDESRPGWNMGKGCWVVDKGVYKVKVGVSSVDFRLEGEVKVDKGFEWNGL</sequence>
<dbReference type="Pfam" id="PF14310">
    <property type="entry name" value="Fn3-like"/>
    <property type="match status" value="1"/>
</dbReference>
<dbReference type="InterPro" id="IPR026891">
    <property type="entry name" value="Fn3-like"/>
</dbReference>
<evidence type="ECO:0000313" key="9">
    <source>
        <dbReference type="EMBL" id="KAF5348348.1"/>
    </source>
</evidence>
<keyword evidence="6" id="KW-0624">Polysaccharide degradation</keyword>
<dbReference type="CDD" id="cd00067">
    <property type="entry name" value="GAL4"/>
    <property type="match status" value="1"/>
</dbReference>
<dbReference type="InterPro" id="IPR013783">
    <property type="entry name" value="Ig-like_fold"/>
</dbReference>
<comment type="catalytic activity">
    <reaction evidence="1 6">
        <text>Hydrolysis of terminal, non-reducing beta-D-glucosyl residues with release of beta-D-glucose.</text>
        <dbReference type="EC" id="3.2.1.21"/>
    </reaction>
</comment>
<evidence type="ECO:0000256" key="5">
    <source>
        <dbReference type="ARBA" id="ARBA00023295"/>
    </source>
</evidence>
<dbReference type="PANTHER" id="PTHR42715:SF27">
    <property type="entry name" value="BETA-GLUCOSIDASE-RELATED"/>
    <property type="match status" value="1"/>
</dbReference>
<dbReference type="InterPro" id="IPR017853">
    <property type="entry name" value="GH"/>
</dbReference>
<feature type="domain" description="PA14" evidence="8">
    <location>
        <begin position="977"/>
        <end position="1145"/>
    </location>
</feature>
<dbReference type="InterPro" id="IPR002772">
    <property type="entry name" value="Glyco_hydro_3_C"/>
</dbReference>
<dbReference type="EC" id="3.2.1.21" evidence="3 6"/>
<dbReference type="InterPro" id="IPR019800">
    <property type="entry name" value="Glyco_hydro_3_AS"/>
</dbReference>
<accession>A0A8H5CVI6</accession>
<dbReference type="Proteomes" id="UP000559256">
    <property type="component" value="Unassembled WGS sequence"/>
</dbReference>
<feature type="region of interest" description="Disordered" evidence="7">
    <location>
        <begin position="26"/>
        <end position="62"/>
    </location>
</feature>
<dbReference type="SMART" id="SM01217">
    <property type="entry name" value="Fn3_like"/>
    <property type="match status" value="1"/>
</dbReference>
<dbReference type="EMBL" id="JAACJM010000086">
    <property type="protein sequence ID" value="KAF5348348.1"/>
    <property type="molecule type" value="Genomic_DNA"/>
</dbReference>
<dbReference type="SMART" id="SM00758">
    <property type="entry name" value="PA14"/>
    <property type="match status" value="1"/>
</dbReference>
<dbReference type="InterPro" id="IPR036881">
    <property type="entry name" value="Glyco_hydro_3_C_sf"/>
</dbReference>
<keyword evidence="4 6" id="KW-0378">Hydrolase</keyword>
<dbReference type="PROSITE" id="PS00775">
    <property type="entry name" value="GLYCOSYL_HYDROL_F3"/>
    <property type="match status" value="1"/>
</dbReference>
<dbReference type="Gene3D" id="3.20.20.300">
    <property type="entry name" value="Glycoside hydrolase, family 3, N-terminal domain"/>
    <property type="match status" value="1"/>
</dbReference>
<dbReference type="OrthoDB" id="47059at2759"/>
<dbReference type="InterPro" id="IPR036962">
    <property type="entry name" value="Glyco_hydro_3_N_sf"/>
</dbReference>
<dbReference type="InterPro" id="IPR037524">
    <property type="entry name" value="PA14/GLEYA"/>
</dbReference>
<dbReference type="PRINTS" id="PR00133">
    <property type="entry name" value="GLHYDRLASE3"/>
</dbReference>
<dbReference type="Pfam" id="PF01915">
    <property type="entry name" value="Glyco_hydro_3_C"/>
    <property type="match status" value="1"/>
</dbReference>
<comment type="caution">
    <text evidence="9">The sequence shown here is derived from an EMBL/GenBank/DDBJ whole genome shotgun (WGS) entry which is preliminary data.</text>
</comment>
<evidence type="ECO:0000259" key="8">
    <source>
        <dbReference type="PROSITE" id="PS51820"/>
    </source>
</evidence>
<dbReference type="SUPFAM" id="SSF51445">
    <property type="entry name" value="(Trans)glycosidases"/>
    <property type="match status" value="1"/>
</dbReference>
<dbReference type="SUPFAM" id="SSF56988">
    <property type="entry name" value="Anthrax protective antigen"/>
    <property type="match status" value="1"/>
</dbReference>
<dbReference type="PROSITE" id="PS51820">
    <property type="entry name" value="PA14"/>
    <property type="match status" value="1"/>
</dbReference>
<comment type="pathway">
    <text evidence="6">Glycan metabolism; cellulose degradation.</text>
</comment>
<dbReference type="GO" id="GO:0008270">
    <property type="term" value="F:zinc ion binding"/>
    <property type="evidence" value="ECO:0007669"/>
    <property type="project" value="InterPro"/>
</dbReference>
<dbReference type="CDD" id="cd12148">
    <property type="entry name" value="fungal_TF_MHR"/>
    <property type="match status" value="1"/>
</dbReference>
<evidence type="ECO:0000256" key="1">
    <source>
        <dbReference type="ARBA" id="ARBA00000448"/>
    </source>
</evidence>
<dbReference type="InterPro" id="IPR011658">
    <property type="entry name" value="PA14_dom"/>
</dbReference>
<evidence type="ECO:0000256" key="6">
    <source>
        <dbReference type="RuleBase" id="RU361161"/>
    </source>
</evidence>
<evidence type="ECO:0000256" key="4">
    <source>
        <dbReference type="ARBA" id="ARBA00022801"/>
    </source>
</evidence>
<gene>
    <name evidence="9" type="ORF">D9758_010946</name>
</gene>